<reference evidence="2" key="1">
    <citation type="submission" date="2013-02" db="EMBL/GenBank/DDBJ databases">
        <authorList>
            <consortium name="The Broad Institute Genome Sequencing Platform"/>
            <person name="Cuomo C."/>
            <person name="Becnel J."/>
            <person name="Sanscrainte N."/>
            <person name="Walker B."/>
            <person name="Young S.K."/>
            <person name="Zeng Q."/>
            <person name="Gargeya S."/>
            <person name="Fitzgerald M."/>
            <person name="Haas B."/>
            <person name="Abouelleil A."/>
            <person name="Alvarado L."/>
            <person name="Arachchi H.M."/>
            <person name="Berlin A.M."/>
            <person name="Chapman S.B."/>
            <person name="Dewar J."/>
            <person name="Goldberg J."/>
            <person name="Griggs A."/>
            <person name="Gujja S."/>
            <person name="Hansen M."/>
            <person name="Howarth C."/>
            <person name="Imamovic A."/>
            <person name="Larimer J."/>
            <person name="McCowan C."/>
            <person name="Murphy C."/>
            <person name="Neiman D."/>
            <person name="Pearson M."/>
            <person name="Priest M."/>
            <person name="Roberts A."/>
            <person name="Saif S."/>
            <person name="Shea T."/>
            <person name="Sisk P."/>
            <person name="Sykes S."/>
            <person name="Wortman J."/>
            <person name="Nusbaum C."/>
            <person name="Birren B."/>
        </authorList>
    </citation>
    <scope>NUCLEOTIDE SEQUENCE [LARGE SCALE GENOMIC DNA]</scope>
    <source>
        <strain evidence="2">PRA339</strain>
    </source>
</reference>
<sequence length="43" mass="4823">MPQTDFSANKLGGLGVIIQADETMLNYKCKFHRGRSSINRLNP</sequence>
<evidence type="ECO:0000313" key="2">
    <source>
        <dbReference type="Proteomes" id="UP000030655"/>
    </source>
</evidence>
<dbReference type="HOGENOM" id="CLU_214669_0_0_1"/>
<dbReference type="AlphaFoldDB" id="A0A059F298"/>
<organism evidence="1 2">
    <name type="scientific">Anncaliia algerae PRA339</name>
    <dbReference type="NCBI Taxonomy" id="1288291"/>
    <lineage>
        <taxon>Eukaryota</taxon>
        <taxon>Fungi</taxon>
        <taxon>Fungi incertae sedis</taxon>
        <taxon>Microsporidia</taxon>
        <taxon>Tubulinosematoidea</taxon>
        <taxon>Tubulinosematidae</taxon>
        <taxon>Anncaliia</taxon>
    </lineage>
</organism>
<reference evidence="1 2" key="2">
    <citation type="submission" date="2014-03" db="EMBL/GenBank/DDBJ databases">
        <title>The Genome Sequence of Anncaliia algerae insect isolate PRA339.</title>
        <authorList>
            <consortium name="The Broad Institute Genome Sequencing Platform"/>
            <consortium name="The Broad Institute Genome Sequencing Center for Infectious Disease"/>
            <person name="Cuomo C."/>
            <person name="Becnel J."/>
            <person name="Sanscrainte N."/>
            <person name="Walker B."/>
            <person name="Young S.K."/>
            <person name="Zeng Q."/>
            <person name="Gargeya S."/>
            <person name="Fitzgerald M."/>
            <person name="Haas B."/>
            <person name="Abouelleil A."/>
            <person name="Alvarado L."/>
            <person name="Arachchi H.M."/>
            <person name="Berlin A.M."/>
            <person name="Chapman S.B."/>
            <person name="Dewar J."/>
            <person name="Goldberg J."/>
            <person name="Griggs A."/>
            <person name="Gujja S."/>
            <person name="Hansen M."/>
            <person name="Howarth C."/>
            <person name="Imamovic A."/>
            <person name="Larimer J."/>
            <person name="McCowan C."/>
            <person name="Murphy C."/>
            <person name="Neiman D."/>
            <person name="Pearson M."/>
            <person name="Priest M."/>
            <person name="Roberts A."/>
            <person name="Saif S."/>
            <person name="Shea T."/>
            <person name="Sisk P."/>
            <person name="Sykes S."/>
            <person name="Wortman J."/>
            <person name="Nusbaum C."/>
            <person name="Birren B."/>
        </authorList>
    </citation>
    <scope>NUCLEOTIDE SEQUENCE [LARGE SCALE GENOMIC DNA]</scope>
    <source>
        <strain evidence="1 2">PRA339</strain>
    </source>
</reference>
<dbReference type="OrthoDB" id="10367613at2759"/>
<proteinExistence type="predicted"/>
<dbReference type="EMBL" id="KK365150">
    <property type="protein sequence ID" value="KCZ81104.1"/>
    <property type="molecule type" value="Genomic_DNA"/>
</dbReference>
<name>A0A059F298_9MICR</name>
<dbReference type="Proteomes" id="UP000030655">
    <property type="component" value="Unassembled WGS sequence"/>
</dbReference>
<protein>
    <submittedName>
        <fullName evidence="1">Uncharacterized protein</fullName>
    </submittedName>
</protein>
<keyword evidence="2" id="KW-1185">Reference proteome</keyword>
<accession>A0A059F298</accession>
<evidence type="ECO:0000313" key="1">
    <source>
        <dbReference type="EMBL" id="KCZ81104.1"/>
    </source>
</evidence>
<dbReference type="VEuPathDB" id="MicrosporidiaDB:H312_01470"/>
<gene>
    <name evidence="1" type="ORF">H312_01470</name>
</gene>